<dbReference type="SMART" id="SM00849">
    <property type="entry name" value="Lactamase_B"/>
    <property type="match status" value="1"/>
</dbReference>
<evidence type="ECO:0000256" key="9">
    <source>
        <dbReference type="ARBA" id="ARBA00022764"/>
    </source>
</evidence>
<dbReference type="Pfam" id="PF00753">
    <property type="entry name" value="Lactamase_B"/>
    <property type="match status" value="1"/>
</dbReference>
<evidence type="ECO:0000256" key="8">
    <source>
        <dbReference type="ARBA" id="ARBA00022729"/>
    </source>
</evidence>
<keyword evidence="11" id="KW-0862">Zinc</keyword>
<evidence type="ECO:0000256" key="3">
    <source>
        <dbReference type="ARBA" id="ARBA00004418"/>
    </source>
</evidence>
<keyword evidence="9" id="KW-0574">Periplasm</keyword>
<dbReference type="NCBIfam" id="NF012229">
    <property type="entry name" value="bla_class_B_core"/>
    <property type="match status" value="1"/>
</dbReference>
<keyword evidence="10" id="KW-0378">Hydrolase</keyword>
<sequence length="252" mass="28519">MKIAIDKLLIIVLAITTLNCGSQKQKVFRPKEIYKSKHLIITQITKNSFEHTSFKKTNDFGNVSCNGLIVTNNNEAIVIDTPTNEKSSKELIHWIKETLNCKINAIVPTHFHDDCLGGLKVFQENDIPSYAYLKTIKFAQENKFTVPENGFSDSLILKVGDETIIAKFFGEGHTKDNIICYFPYEHVLFGGCLIKARNASKGYLGDSNVKDWSKTVKRIKKEYQDVKVVVPGHGDLGDKKLLDYTIKLFKTQ</sequence>
<dbReference type="EMBL" id="QLLQ01000004">
    <property type="protein sequence ID" value="RAJ25115.1"/>
    <property type="molecule type" value="Genomic_DNA"/>
</dbReference>
<dbReference type="InterPro" id="IPR001018">
    <property type="entry name" value="Beta-lactamase_class-B_CS"/>
</dbReference>
<comment type="subunit">
    <text evidence="5">Monomer.</text>
</comment>
<evidence type="ECO:0000256" key="1">
    <source>
        <dbReference type="ARBA" id="ARBA00001526"/>
    </source>
</evidence>
<dbReference type="RefSeq" id="WP_111625803.1">
    <property type="nucleotide sequence ID" value="NZ_QLLQ01000004.1"/>
</dbReference>
<dbReference type="AlphaFoldDB" id="A0A327S8W5"/>
<comment type="caution">
    <text evidence="14">The sequence shown here is derived from an EMBL/GenBank/DDBJ whole genome shotgun (WGS) entry which is preliminary data.</text>
</comment>
<dbReference type="GO" id="GO:0046677">
    <property type="term" value="P:response to antibiotic"/>
    <property type="evidence" value="ECO:0007669"/>
    <property type="project" value="UniProtKB-KW"/>
</dbReference>
<feature type="domain" description="Metallo-beta-lactamase" evidence="13">
    <location>
        <begin position="64"/>
        <end position="233"/>
    </location>
</feature>
<name>A0A327S8W5_9FLAO</name>
<dbReference type="Gene3D" id="3.60.15.10">
    <property type="entry name" value="Ribonuclease Z/Hydroxyacylglutathione hydrolase-like"/>
    <property type="match status" value="1"/>
</dbReference>
<dbReference type="GO" id="GO:0008270">
    <property type="term" value="F:zinc ion binding"/>
    <property type="evidence" value="ECO:0007669"/>
    <property type="project" value="InterPro"/>
</dbReference>
<dbReference type="CDD" id="cd16302">
    <property type="entry name" value="CcrA-like_MBL-B1"/>
    <property type="match status" value="1"/>
</dbReference>
<dbReference type="InterPro" id="IPR058199">
    <property type="entry name" value="BlaB//VIM/IMP-1"/>
</dbReference>
<evidence type="ECO:0000256" key="6">
    <source>
        <dbReference type="ARBA" id="ARBA00012865"/>
    </source>
</evidence>
<comment type="similarity">
    <text evidence="4">Belongs to the metallo-beta-lactamase superfamily. Class-B beta-lactamase family.</text>
</comment>
<dbReference type="NCBIfam" id="NF033088">
    <property type="entry name" value="bla_subclass_B1"/>
    <property type="match status" value="1"/>
</dbReference>
<dbReference type="PANTHER" id="PTHR42951">
    <property type="entry name" value="METALLO-BETA-LACTAMASE DOMAIN-CONTAINING"/>
    <property type="match status" value="1"/>
</dbReference>
<accession>A0A327S8W5</accession>
<protein>
    <recommendedName>
        <fullName evidence="6">beta-lactamase</fullName>
        <ecNumber evidence="6">3.5.2.6</ecNumber>
    </recommendedName>
</protein>
<dbReference type="SUPFAM" id="SSF56281">
    <property type="entry name" value="Metallo-hydrolase/oxidoreductase"/>
    <property type="match status" value="1"/>
</dbReference>
<dbReference type="InterPro" id="IPR001279">
    <property type="entry name" value="Metallo-B-lactamas"/>
</dbReference>
<dbReference type="InterPro" id="IPR050855">
    <property type="entry name" value="NDM-1-like"/>
</dbReference>
<dbReference type="GO" id="GO:0008800">
    <property type="term" value="F:beta-lactamase activity"/>
    <property type="evidence" value="ECO:0007669"/>
    <property type="project" value="UniProtKB-EC"/>
</dbReference>
<evidence type="ECO:0000256" key="12">
    <source>
        <dbReference type="ARBA" id="ARBA00023251"/>
    </source>
</evidence>
<keyword evidence="8" id="KW-0732">Signal</keyword>
<dbReference type="GO" id="GO:0042597">
    <property type="term" value="C:periplasmic space"/>
    <property type="evidence" value="ECO:0007669"/>
    <property type="project" value="UniProtKB-SubCell"/>
</dbReference>
<evidence type="ECO:0000313" key="14">
    <source>
        <dbReference type="EMBL" id="RAJ25115.1"/>
    </source>
</evidence>
<dbReference type="EC" id="3.5.2.6" evidence="6"/>
<keyword evidence="7" id="KW-0479">Metal-binding</keyword>
<evidence type="ECO:0000256" key="4">
    <source>
        <dbReference type="ARBA" id="ARBA00005250"/>
    </source>
</evidence>
<evidence type="ECO:0000256" key="2">
    <source>
        <dbReference type="ARBA" id="ARBA00001947"/>
    </source>
</evidence>
<proteinExistence type="inferred from homology"/>
<evidence type="ECO:0000256" key="11">
    <source>
        <dbReference type="ARBA" id="ARBA00022833"/>
    </source>
</evidence>
<keyword evidence="12" id="KW-0046">Antibiotic resistance</keyword>
<evidence type="ECO:0000256" key="10">
    <source>
        <dbReference type="ARBA" id="ARBA00022801"/>
    </source>
</evidence>
<comment type="catalytic activity">
    <reaction evidence="1">
        <text>a beta-lactam + H2O = a substituted beta-amino acid</text>
        <dbReference type="Rhea" id="RHEA:20401"/>
        <dbReference type="ChEBI" id="CHEBI:15377"/>
        <dbReference type="ChEBI" id="CHEBI:35627"/>
        <dbReference type="ChEBI" id="CHEBI:140347"/>
        <dbReference type="EC" id="3.5.2.6"/>
    </reaction>
</comment>
<keyword evidence="15" id="KW-1185">Reference proteome</keyword>
<dbReference type="GO" id="GO:0017001">
    <property type="term" value="P:antibiotic catabolic process"/>
    <property type="evidence" value="ECO:0007669"/>
    <property type="project" value="InterPro"/>
</dbReference>
<dbReference type="Proteomes" id="UP000248987">
    <property type="component" value="Unassembled WGS sequence"/>
</dbReference>
<comment type="cofactor">
    <cofactor evidence="2">
        <name>Zn(2+)</name>
        <dbReference type="ChEBI" id="CHEBI:29105"/>
    </cofactor>
</comment>
<organism evidence="14 15">
    <name type="scientific">Gelidibacter algens</name>
    <dbReference type="NCBI Taxonomy" id="49280"/>
    <lineage>
        <taxon>Bacteria</taxon>
        <taxon>Pseudomonadati</taxon>
        <taxon>Bacteroidota</taxon>
        <taxon>Flavobacteriia</taxon>
        <taxon>Flavobacteriales</taxon>
        <taxon>Flavobacteriaceae</taxon>
        <taxon>Gelidibacter</taxon>
    </lineage>
</organism>
<dbReference type="PANTHER" id="PTHR42951:SF4">
    <property type="entry name" value="ACYL-COENZYME A THIOESTERASE MBLAC2"/>
    <property type="match status" value="1"/>
</dbReference>
<dbReference type="InterPro" id="IPR036866">
    <property type="entry name" value="RibonucZ/Hydroxyglut_hydro"/>
</dbReference>
<evidence type="ECO:0000256" key="7">
    <source>
        <dbReference type="ARBA" id="ARBA00022723"/>
    </source>
</evidence>
<evidence type="ECO:0000259" key="13">
    <source>
        <dbReference type="SMART" id="SM00849"/>
    </source>
</evidence>
<dbReference type="PROSITE" id="PS00744">
    <property type="entry name" value="BETA_LACTAMASE_B_2"/>
    <property type="match status" value="1"/>
</dbReference>
<gene>
    <name evidence="14" type="ORF">LX77_01416</name>
</gene>
<evidence type="ECO:0000313" key="15">
    <source>
        <dbReference type="Proteomes" id="UP000248987"/>
    </source>
</evidence>
<comment type="subcellular location">
    <subcellularLocation>
        <location evidence="3">Periplasm</location>
    </subcellularLocation>
</comment>
<evidence type="ECO:0000256" key="5">
    <source>
        <dbReference type="ARBA" id="ARBA00011245"/>
    </source>
</evidence>
<reference evidence="14 15" key="1">
    <citation type="submission" date="2018-06" db="EMBL/GenBank/DDBJ databases">
        <title>Genomic Encyclopedia of Archaeal and Bacterial Type Strains, Phase II (KMG-II): from individual species to whole genera.</title>
        <authorList>
            <person name="Goeker M."/>
        </authorList>
    </citation>
    <scope>NUCLEOTIDE SEQUENCE [LARGE SCALE GENOMIC DNA]</scope>
    <source>
        <strain evidence="14 15">DSM 12408</strain>
    </source>
</reference>